<sequence length="1030" mass="114450">MTLVLGMEGSANKLGVGVVRDGVVLSNPRITYITPPGEGFQPTETARHHQTHVVALVQRALKEANVQPEQLDAIAFTKGPGMGAPLLVVAIVARTLSQLWNKPLVGVNHCIAHIEMGRLVTGAKRPIILYVSGGNTQVIAHSAGRYRIFGETIDIALGNCLDRFARIVNLSNDPSPGFNVERLARQGKRYFELPYSVKGMDVSFAGLLSYLEQRATDLLESGEYSVEDLCFSLQETAFAMCVEITERAMAHCNTKEVLIVGGVGCNERLQSMMGKMAEERGATLFATDERFCVDNGAMIAHTGCLMFNSGVHTELHDSTVTQRYRTDEVEVGLKLKTLIQRNHERIAALRNFLELSRRVPDADNLDSVPDILPKLTNSVFVDVLRQHGVLFVSCEREADVHVAELACFLRCPFVTNDSDFYIFRPSASAYSSPSSSILPYYQFIPLVSLGQPCRKVGPSCDHCSPSASCYLLPCRIFNPQTSPIGRIYPPLLPLLAAVIGNDFLSSVRVPPVVSQMTQDPSRSARFVSYNGRRIDALVQWLSSFGDDIYSPIQAILTQYSEADRETIAHQLRAVALDYTLRPTTTGRKLAERLHLPTELYHKGLPMFSTGPDTCCFPSNVAAKSAELPCKPSREKSDHVDEKCEIFQLVNLIGQALPKLRVNSTDFDSASSYTDDSLSRGWSCSLTRKLHFLDLPTGVMDTLYVQTGSVQRVLFEDLFGQNASIYQVLDPLRKLFYNLLVGLEATCGGSNKLCGMRNGHVIEHRRQTDRMVPFPIPLSPIQVPQSQNNYSIRKQSVDFLWTQLNVTRQNRVDPLPVELQLISVVLILWFRQSSLAHYEQVSCECSSVPLAFVMCALTSYSFLSEQLRARSPSLGYSIAQLCESFANLATRFKSSSVNNGQFIIQIVHQLNELQLLTLEIKMLISLIEGLMAGNQEIAQSNLKSSSSVCLTDHPDLFGWPNWILFPSGRLIYWVAACLQGMHPKSRYNHALNVCLPMVHMACPSVKDPGRLQALKKQMHQIFLSTTECIQD</sequence>
<dbReference type="GO" id="GO:0046872">
    <property type="term" value="F:metal ion binding"/>
    <property type="evidence" value="ECO:0007669"/>
    <property type="project" value="UniProtKB-KW"/>
</dbReference>
<evidence type="ECO:0000259" key="11">
    <source>
        <dbReference type="Pfam" id="PF00814"/>
    </source>
</evidence>
<evidence type="ECO:0000256" key="2">
    <source>
        <dbReference type="ARBA" id="ARBA00022490"/>
    </source>
</evidence>
<dbReference type="PANTHER" id="PTHR11735:SF14">
    <property type="entry name" value="TRNA N6-ADENOSINE THREONYLCARBAMOYLTRANSFERASE"/>
    <property type="match status" value="1"/>
</dbReference>
<dbReference type="OrthoDB" id="10254073at2759"/>
<protein>
    <recommendedName>
        <fullName evidence="1">N(6)-L-threonylcarbamoyladenine synthase</fullName>
        <ecNumber evidence="1">2.3.1.234</ecNumber>
    </recommendedName>
    <alternativeName>
        <fullName evidence="8">N6-L-threonylcarbamoyladenine synthase</fullName>
    </alternativeName>
</protein>
<name>A0A8E0RMM8_9TREM</name>
<evidence type="ECO:0000256" key="7">
    <source>
        <dbReference type="ARBA" id="ARBA00023315"/>
    </source>
</evidence>
<feature type="binding site" evidence="10">
    <location>
        <position position="162"/>
    </location>
    <ligand>
        <name>substrate</name>
    </ligand>
</feature>
<evidence type="ECO:0000256" key="5">
    <source>
        <dbReference type="ARBA" id="ARBA00022723"/>
    </source>
</evidence>
<keyword evidence="3 10" id="KW-0808">Transferase</keyword>
<organism evidence="12 13">
    <name type="scientific">Fasciolopsis buskii</name>
    <dbReference type="NCBI Taxonomy" id="27845"/>
    <lineage>
        <taxon>Eukaryota</taxon>
        <taxon>Metazoa</taxon>
        <taxon>Spiralia</taxon>
        <taxon>Lophotrochozoa</taxon>
        <taxon>Platyhelminthes</taxon>
        <taxon>Trematoda</taxon>
        <taxon>Digenea</taxon>
        <taxon>Plagiorchiida</taxon>
        <taxon>Echinostomata</taxon>
        <taxon>Echinostomatoidea</taxon>
        <taxon>Fasciolidae</taxon>
        <taxon>Fasciolopsis</taxon>
    </lineage>
</organism>
<dbReference type="PRINTS" id="PR00789">
    <property type="entry name" value="OSIALOPTASE"/>
</dbReference>
<evidence type="ECO:0000313" key="12">
    <source>
        <dbReference type="EMBL" id="KAA0185926.1"/>
    </source>
</evidence>
<feature type="binding site" evidence="10">
    <location>
        <position position="294"/>
    </location>
    <ligand>
        <name>a divalent metal cation</name>
        <dbReference type="ChEBI" id="CHEBI:60240"/>
    </ligand>
</feature>
<dbReference type="InterPro" id="IPR017860">
    <property type="entry name" value="Peptidase_M22_CS"/>
</dbReference>
<proteinExistence type="inferred from homology"/>
<feature type="binding site" evidence="10">
    <location>
        <position position="266"/>
    </location>
    <ligand>
        <name>substrate</name>
    </ligand>
</feature>
<feature type="binding site" evidence="10">
    <location>
        <position position="113"/>
    </location>
    <ligand>
        <name>a divalent metal cation</name>
        <dbReference type="ChEBI" id="CHEBI:60240"/>
    </ligand>
</feature>
<dbReference type="PANTHER" id="PTHR11735">
    <property type="entry name" value="TRNA N6-ADENOSINE THREONYLCARBAMOYLTRANSFERASE"/>
    <property type="match status" value="1"/>
</dbReference>
<dbReference type="SUPFAM" id="SSF88723">
    <property type="entry name" value="PIN domain-like"/>
    <property type="match status" value="1"/>
</dbReference>
<keyword evidence="7 10" id="KW-0012">Acyltransferase</keyword>
<keyword evidence="5 10" id="KW-0479">Metal-binding</keyword>
<dbReference type="GO" id="GO:0002949">
    <property type="term" value="P:tRNA threonylcarbamoyladenosine modification"/>
    <property type="evidence" value="ECO:0007669"/>
    <property type="project" value="UniProtKB-UniRule"/>
</dbReference>
<comment type="similarity">
    <text evidence="10">Belongs to the KAE1 / TsaD family.</text>
</comment>
<dbReference type="Pfam" id="PF00814">
    <property type="entry name" value="TsaD"/>
    <property type="match status" value="1"/>
</dbReference>
<evidence type="ECO:0000256" key="9">
    <source>
        <dbReference type="ARBA" id="ARBA00048117"/>
    </source>
</evidence>
<reference evidence="12" key="1">
    <citation type="submission" date="2019-05" db="EMBL/GenBank/DDBJ databases">
        <title>Annotation for the trematode Fasciolopsis buski.</title>
        <authorList>
            <person name="Choi Y.-J."/>
        </authorList>
    </citation>
    <scope>NUCLEOTIDE SEQUENCE</scope>
    <source>
        <strain evidence="12">HT</strain>
        <tissue evidence="12">Whole worm</tissue>
    </source>
</reference>
<dbReference type="CDD" id="cd24132">
    <property type="entry name" value="ASKHA_NBD_OSGEP_like_euk"/>
    <property type="match status" value="1"/>
</dbReference>
<dbReference type="GO" id="GO:0005634">
    <property type="term" value="C:nucleus"/>
    <property type="evidence" value="ECO:0007669"/>
    <property type="project" value="UniProtKB-SubCell"/>
</dbReference>
<dbReference type="GO" id="GO:0005737">
    <property type="term" value="C:cytoplasm"/>
    <property type="evidence" value="ECO:0007669"/>
    <property type="project" value="UniProtKB-SubCell"/>
</dbReference>
<dbReference type="InterPro" id="IPR029060">
    <property type="entry name" value="PIN-like_dom_sf"/>
</dbReference>
<feature type="binding site" evidence="10">
    <location>
        <position position="109"/>
    </location>
    <ligand>
        <name>a divalent metal cation</name>
        <dbReference type="ChEBI" id="CHEBI:60240"/>
    </ligand>
</feature>
<dbReference type="InterPro" id="IPR043129">
    <property type="entry name" value="ATPase_NBD"/>
</dbReference>
<evidence type="ECO:0000256" key="1">
    <source>
        <dbReference type="ARBA" id="ARBA00012156"/>
    </source>
</evidence>
<keyword evidence="6 10" id="KW-0539">Nucleus</keyword>
<dbReference type="HAMAP" id="MF_01446">
    <property type="entry name" value="Kae1"/>
    <property type="match status" value="1"/>
</dbReference>
<evidence type="ECO:0000256" key="10">
    <source>
        <dbReference type="HAMAP-Rule" id="MF_03180"/>
    </source>
</evidence>
<feature type="domain" description="Gcp-like" evidence="11">
    <location>
        <begin position="29"/>
        <end position="300"/>
    </location>
</feature>
<dbReference type="Proteomes" id="UP000728185">
    <property type="component" value="Unassembled WGS sequence"/>
</dbReference>
<comment type="caution">
    <text evidence="12">The sequence shown here is derived from an EMBL/GenBank/DDBJ whole genome shotgun (WGS) entry which is preliminary data.</text>
</comment>
<dbReference type="AlphaFoldDB" id="A0A8E0RMM8"/>
<keyword evidence="2 10" id="KW-0963">Cytoplasm</keyword>
<dbReference type="InterPro" id="IPR017861">
    <property type="entry name" value="KAE1/TsaD"/>
</dbReference>
<comment type="subcellular location">
    <subcellularLocation>
        <location evidence="10">Cytoplasm</location>
    </subcellularLocation>
    <subcellularLocation>
        <location evidence="10">Nucleus</location>
    </subcellularLocation>
</comment>
<keyword evidence="13" id="KW-1185">Reference proteome</keyword>
<accession>A0A8E0RMM8</accession>
<feature type="binding site" evidence="10">
    <location>
        <position position="177"/>
    </location>
    <ligand>
        <name>substrate</name>
    </ligand>
</feature>
<comment type="catalytic activity">
    <reaction evidence="9 10">
        <text>L-threonylcarbamoyladenylate + adenosine(37) in tRNA = N(6)-L-threonylcarbamoyladenosine(37) in tRNA + AMP + H(+)</text>
        <dbReference type="Rhea" id="RHEA:37059"/>
        <dbReference type="Rhea" id="RHEA-COMP:10162"/>
        <dbReference type="Rhea" id="RHEA-COMP:10163"/>
        <dbReference type="ChEBI" id="CHEBI:15378"/>
        <dbReference type="ChEBI" id="CHEBI:73682"/>
        <dbReference type="ChEBI" id="CHEBI:74411"/>
        <dbReference type="ChEBI" id="CHEBI:74418"/>
        <dbReference type="ChEBI" id="CHEBI:456215"/>
        <dbReference type="EC" id="2.3.1.234"/>
    </reaction>
</comment>
<dbReference type="InterPro" id="IPR034680">
    <property type="entry name" value="Kae1_archaea_euk"/>
</dbReference>
<dbReference type="EMBL" id="LUCM01010101">
    <property type="protein sequence ID" value="KAA0185926.1"/>
    <property type="molecule type" value="Genomic_DNA"/>
</dbReference>
<dbReference type="GO" id="GO:0000408">
    <property type="term" value="C:EKC/KEOPS complex"/>
    <property type="evidence" value="ECO:0007669"/>
    <property type="project" value="InterPro"/>
</dbReference>
<feature type="binding site" evidence="10">
    <location>
        <begin position="130"/>
        <end position="134"/>
    </location>
    <ligand>
        <name>substrate</name>
    </ligand>
</feature>
<dbReference type="GO" id="GO:0061711">
    <property type="term" value="F:tRNA N(6)-L-threonylcarbamoyladenine synthase activity"/>
    <property type="evidence" value="ECO:0007669"/>
    <property type="project" value="UniProtKB-EC"/>
</dbReference>
<dbReference type="NCBIfam" id="TIGR03722">
    <property type="entry name" value="arch_KAE1"/>
    <property type="match status" value="1"/>
</dbReference>
<evidence type="ECO:0000256" key="8">
    <source>
        <dbReference type="ARBA" id="ARBA00030439"/>
    </source>
</evidence>
<evidence type="ECO:0000256" key="3">
    <source>
        <dbReference type="ARBA" id="ARBA00022679"/>
    </source>
</evidence>
<dbReference type="PROSITE" id="PS01016">
    <property type="entry name" value="GLYCOPROTEASE"/>
    <property type="match status" value="1"/>
</dbReference>
<keyword evidence="4 10" id="KW-0819">tRNA processing</keyword>
<evidence type="ECO:0000256" key="4">
    <source>
        <dbReference type="ARBA" id="ARBA00022694"/>
    </source>
</evidence>
<dbReference type="Gene3D" id="3.30.420.40">
    <property type="match status" value="2"/>
</dbReference>
<comment type="cofactor">
    <cofactor evidence="10">
        <name>a divalent metal cation</name>
        <dbReference type="ChEBI" id="CHEBI:60240"/>
    </cofactor>
    <text evidence="10">Binds 1 divalent metal cation per subunit.</text>
</comment>
<dbReference type="FunFam" id="3.30.420.40:FF:000295">
    <property type="entry name" value="Probable tRNA N6-adenosine threonylcarbamoyltransferase"/>
    <property type="match status" value="1"/>
</dbReference>
<evidence type="ECO:0000256" key="6">
    <source>
        <dbReference type="ARBA" id="ARBA00023242"/>
    </source>
</evidence>
<dbReference type="SUPFAM" id="SSF53067">
    <property type="entry name" value="Actin-like ATPase domain"/>
    <property type="match status" value="1"/>
</dbReference>
<dbReference type="NCBIfam" id="TIGR00329">
    <property type="entry name" value="gcp_kae1"/>
    <property type="match status" value="1"/>
</dbReference>
<dbReference type="InterPro" id="IPR000905">
    <property type="entry name" value="Gcp-like_dom"/>
</dbReference>
<feature type="binding site" evidence="10">
    <location>
        <position position="181"/>
    </location>
    <ligand>
        <name>substrate</name>
    </ligand>
</feature>
<dbReference type="EC" id="2.3.1.234" evidence="1"/>
<gene>
    <name evidence="12" type="ORF">FBUS_04589</name>
</gene>
<feature type="binding site" evidence="10">
    <location>
        <position position="130"/>
    </location>
    <ligand>
        <name>a divalent metal cation</name>
        <dbReference type="ChEBI" id="CHEBI:60240"/>
    </ligand>
</feature>
<evidence type="ECO:0000313" key="13">
    <source>
        <dbReference type="Proteomes" id="UP000728185"/>
    </source>
</evidence>
<dbReference type="FunFam" id="3.30.420.40:FF:000038">
    <property type="entry name" value="Probable tRNA N6-adenosine threonylcarbamoyltransferase"/>
    <property type="match status" value="1"/>
</dbReference>